<evidence type="ECO:0000313" key="9">
    <source>
        <dbReference type="EMBL" id="GGF94038.1"/>
    </source>
</evidence>
<keyword evidence="4" id="KW-0309">Germination</keyword>
<feature type="transmembrane region" description="Helical" evidence="8">
    <location>
        <begin position="274"/>
        <end position="298"/>
    </location>
</feature>
<feature type="transmembrane region" description="Helical" evidence="8">
    <location>
        <begin position="337"/>
        <end position="358"/>
    </location>
</feature>
<gene>
    <name evidence="9" type="ORF">GCM10010912_43760</name>
</gene>
<dbReference type="GO" id="GO:0009847">
    <property type="term" value="P:spore germination"/>
    <property type="evidence" value="ECO:0007669"/>
    <property type="project" value="InterPro"/>
</dbReference>
<feature type="transmembrane region" description="Helical" evidence="8">
    <location>
        <begin position="120"/>
        <end position="138"/>
    </location>
</feature>
<evidence type="ECO:0000256" key="1">
    <source>
        <dbReference type="ARBA" id="ARBA00004141"/>
    </source>
</evidence>
<feature type="transmembrane region" description="Helical" evidence="8">
    <location>
        <begin position="310"/>
        <end position="331"/>
    </location>
</feature>
<dbReference type="NCBIfam" id="TIGR00912">
    <property type="entry name" value="2A0309"/>
    <property type="match status" value="1"/>
</dbReference>
<proteinExistence type="inferred from homology"/>
<feature type="transmembrane region" description="Helical" evidence="8">
    <location>
        <begin position="190"/>
        <end position="209"/>
    </location>
</feature>
<dbReference type="PANTHER" id="PTHR34975">
    <property type="entry name" value="SPORE GERMINATION PROTEIN A2"/>
    <property type="match status" value="1"/>
</dbReference>
<comment type="subcellular location">
    <subcellularLocation>
        <location evidence="1">Membrane</location>
        <topology evidence="1">Multi-pass membrane protein</topology>
    </subcellularLocation>
</comment>
<keyword evidence="7 8" id="KW-0472">Membrane</keyword>
<dbReference type="Gene3D" id="1.20.1740.10">
    <property type="entry name" value="Amino acid/polyamine transporter I"/>
    <property type="match status" value="1"/>
</dbReference>
<evidence type="ECO:0000256" key="4">
    <source>
        <dbReference type="ARBA" id="ARBA00022544"/>
    </source>
</evidence>
<feature type="transmembrane region" description="Helical" evidence="8">
    <location>
        <begin position="43"/>
        <end position="64"/>
    </location>
</feature>
<evidence type="ECO:0000256" key="8">
    <source>
        <dbReference type="SAM" id="Phobius"/>
    </source>
</evidence>
<feature type="transmembrane region" description="Helical" evidence="8">
    <location>
        <begin position="221"/>
        <end position="242"/>
    </location>
</feature>
<name>A0A917CQM5_9BACL</name>
<feature type="transmembrane region" description="Helical" evidence="8">
    <location>
        <begin position="12"/>
        <end position="31"/>
    </location>
</feature>
<dbReference type="GO" id="GO:0016020">
    <property type="term" value="C:membrane"/>
    <property type="evidence" value="ECO:0007669"/>
    <property type="project" value="UniProtKB-SubCell"/>
</dbReference>
<feature type="transmembrane region" description="Helical" evidence="8">
    <location>
        <begin position="76"/>
        <end position="100"/>
    </location>
</feature>
<keyword evidence="3" id="KW-0813">Transport</keyword>
<reference evidence="9" key="2">
    <citation type="submission" date="2020-09" db="EMBL/GenBank/DDBJ databases">
        <authorList>
            <person name="Sun Q."/>
            <person name="Zhou Y."/>
        </authorList>
    </citation>
    <scope>NUCLEOTIDE SEQUENCE</scope>
    <source>
        <strain evidence="9">CGMCC 1.16134</strain>
    </source>
</reference>
<feature type="transmembrane region" description="Helical" evidence="8">
    <location>
        <begin position="150"/>
        <end position="170"/>
    </location>
</feature>
<organism evidence="9 10">
    <name type="scientific">Paenibacillus albidus</name>
    <dbReference type="NCBI Taxonomy" id="2041023"/>
    <lineage>
        <taxon>Bacteria</taxon>
        <taxon>Bacillati</taxon>
        <taxon>Bacillota</taxon>
        <taxon>Bacilli</taxon>
        <taxon>Bacillales</taxon>
        <taxon>Paenibacillaceae</taxon>
        <taxon>Paenibacillus</taxon>
    </lineage>
</organism>
<dbReference type="Proteomes" id="UP000637643">
    <property type="component" value="Unassembled WGS sequence"/>
</dbReference>
<dbReference type="EMBL" id="BMKR01000021">
    <property type="protein sequence ID" value="GGF94038.1"/>
    <property type="molecule type" value="Genomic_DNA"/>
</dbReference>
<keyword evidence="6 8" id="KW-1133">Transmembrane helix</keyword>
<dbReference type="Pfam" id="PF03845">
    <property type="entry name" value="Spore_permease"/>
    <property type="match status" value="1"/>
</dbReference>
<dbReference type="AlphaFoldDB" id="A0A917CQM5"/>
<accession>A0A917CQM5</accession>
<sequence length="363" mass="39897">MQAKLKDRITTTEAVIINVNYVLAAGVLTLPRTAVEAAGTSDVWISVILCGLLAMVTGAVIAKLSQRFPGRTFFEYIRFIIGKPLGFLLGISVAAYFLSIASFEMRTVQEITGFYLLEGTPSWAICALFLWVALYLCLGGINAVARMCRLIIPIAWGIFLGVSLLSLEIFDLNNLRPVMAEGVGPVWRALRPTALTFTAGESLLFLVAFMDKPKKVMQVVVGGNAIAMVFYLAAVVLSIGAFSTDGVITRTWPFVDLIRSFDVSYLVFERFESLLLAIWILQIFCTFCIAYYGAALGVSQLLNIKFKHCLYGLLPLIYIVAEIPRSINGLFMMGNEIGNWALIVFGILPLPLLVVAYFRRAGA</sequence>
<evidence type="ECO:0000313" key="10">
    <source>
        <dbReference type="Proteomes" id="UP000637643"/>
    </source>
</evidence>
<keyword evidence="10" id="KW-1185">Reference proteome</keyword>
<comment type="similarity">
    <text evidence="2">Belongs to the amino acid-polyamine-organocation (APC) superfamily. Spore germination protein (SGP) (TC 2.A.3.9) family.</text>
</comment>
<protein>
    <submittedName>
        <fullName evidence="9">Germination protein</fullName>
    </submittedName>
</protein>
<dbReference type="PANTHER" id="PTHR34975:SF2">
    <property type="entry name" value="SPORE GERMINATION PROTEIN A2"/>
    <property type="match status" value="1"/>
</dbReference>
<evidence type="ECO:0000256" key="7">
    <source>
        <dbReference type="ARBA" id="ARBA00023136"/>
    </source>
</evidence>
<keyword evidence="5 8" id="KW-0812">Transmembrane</keyword>
<dbReference type="RefSeq" id="WP_189028657.1">
    <property type="nucleotide sequence ID" value="NZ_BMKR01000021.1"/>
</dbReference>
<dbReference type="PIRSF" id="PIRSF006060">
    <property type="entry name" value="AA_transporter"/>
    <property type="match status" value="1"/>
</dbReference>
<comment type="caution">
    <text evidence="9">The sequence shown here is derived from an EMBL/GenBank/DDBJ whole genome shotgun (WGS) entry which is preliminary data.</text>
</comment>
<reference evidence="9" key="1">
    <citation type="journal article" date="2014" name="Int. J. Syst. Evol. Microbiol.">
        <title>Complete genome sequence of Corynebacterium casei LMG S-19264T (=DSM 44701T), isolated from a smear-ripened cheese.</title>
        <authorList>
            <consortium name="US DOE Joint Genome Institute (JGI-PGF)"/>
            <person name="Walter F."/>
            <person name="Albersmeier A."/>
            <person name="Kalinowski J."/>
            <person name="Ruckert C."/>
        </authorList>
    </citation>
    <scope>NUCLEOTIDE SEQUENCE</scope>
    <source>
        <strain evidence="9">CGMCC 1.16134</strain>
    </source>
</reference>
<evidence type="ECO:0000256" key="6">
    <source>
        <dbReference type="ARBA" id="ARBA00022989"/>
    </source>
</evidence>
<evidence type="ECO:0000256" key="3">
    <source>
        <dbReference type="ARBA" id="ARBA00022448"/>
    </source>
</evidence>
<evidence type="ECO:0000256" key="5">
    <source>
        <dbReference type="ARBA" id="ARBA00022692"/>
    </source>
</evidence>
<evidence type="ECO:0000256" key="2">
    <source>
        <dbReference type="ARBA" id="ARBA00007998"/>
    </source>
</evidence>
<dbReference type="InterPro" id="IPR004761">
    <property type="entry name" value="Spore_GerAB"/>
</dbReference>